<dbReference type="PANTHER" id="PTHR43665">
    <property type="entry name" value="ISOPENTENYL-DIPHOSPHATE DELTA-ISOMERASE"/>
    <property type="match status" value="1"/>
</dbReference>
<evidence type="ECO:0000256" key="6">
    <source>
        <dbReference type="ARBA" id="ARBA00022842"/>
    </source>
</evidence>
<comment type="cofactor">
    <cofactor evidence="11">
        <name>Mg(2+)</name>
        <dbReference type="ChEBI" id="CHEBI:18420"/>
    </cofactor>
</comment>
<dbReference type="Gene3D" id="3.20.20.70">
    <property type="entry name" value="Aldolase class I"/>
    <property type="match status" value="1"/>
</dbReference>
<evidence type="ECO:0000256" key="9">
    <source>
        <dbReference type="ARBA" id="ARBA00023235"/>
    </source>
</evidence>
<feature type="binding site" evidence="11">
    <location>
        <position position="213"/>
    </location>
    <ligand>
        <name>FMN</name>
        <dbReference type="ChEBI" id="CHEBI:58210"/>
    </ligand>
</feature>
<dbReference type="EMBL" id="FNEV01000001">
    <property type="protein sequence ID" value="SDI97889.1"/>
    <property type="molecule type" value="Genomic_DNA"/>
</dbReference>
<evidence type="ECO:0000256" key="10">
    <source>
        <dbReference type="ARBA" id="ARBA00025810"/>
    </source>
</evidence>
<proteinExistence type="inferred from homology"/>
<evidence type="ECO:0000256" key="2">
    <source>
        <dbReference type="ARBA" id="ARBA00022490"/>
    </source>
</evidence>
<dbReference type="STRING" id="86666.SAMN04490247_0305"/>
<evidence type="ECO:0000313" key="14">
    <source>
        <dbReference type="Proteomes" id="UP000199225"/>
    </source>
</evidence>
<dbReference type="GO" id="GO:0010181">
    <property type="term" value="F:FMN binding"/>
    <property type="evidence" value="ECO:0007669"/>
    <property type="project" value="UniProtKB-UniRule"/>
</dbReference>
<evidence type="ECO:0000313" key="13">
    <source>
        <dbReference type="EMBL" id="SDI97889.1"/>
    </source>
</evidence>
<keyword evidence="9 11" id="KW-0413">Isomerase</keyword>
<dbReference type="GO" id="GO:0000287">
    <property type="term" value="F:magnesium ion binding"/>
    <property type="evidence" value="ECO:0007669"/>
    <property type="project" value="UniProtKB-UniRule"/>
</dbReference>
<comment type="function">
    <text evidence="11">Involved in the biosynthesis of isoprenoids. Catalyzes the 1,3-allylic rearrangement of the homoallylic substrate isopentenyl (IPP) to its allylic isomer, dimethylallyl diphosphate (DMAPP).</text>
</comment>
<feature type="binding site" evidence="11">
    <location>
        <position position="183"/>
    </location>
    <ligand>
        <name>FMN</name>
        <dbReference type="ChEBI" id="CHEBI:58210"/>
    </ligand>
</feature>
<evidence type="ECO:0000256" key="1">
    <source>
        <dbReference type="ARBA" id="ARBA00001917"/>
    </source>
</evidence>
<keyword evidence="14" id="KW-1185">Reference proteome</keyword>
<feature type="binding site" evidence="11">
    <location>
        <begin position="61"/>
        <end position="63"/>
    </location>
    <ligand>
        <name>FMN</name>
        <dbReference type="ChEBI" id="CHEBI:58210"/>
    </ligand>
</feature>
<comment type="cofactor">
    <cofactor evidence="11">
        <name>NADPH</name>
        <dbReference type="ChEBI" id="CHEBI:57783"/>
    </cofactor>
</comment>
<dbReference type="PIRSF" id="PIRSF003314">
    <property type="entry name" value="IPP_isomerase"/>
    <property type="match status" value="1"/>
</dbReference>
<dbReference type="Proteomes" id="UP000199225">
    <property type="component" value="Unassembled WGS sequence"/>
</dbReference>
<dbReference type="EC" id="5.3.3.2" evidence="11"/>
<keyword evidence="7 11" id="KW-0521">NADP</keyword>
<keyword evidence="3 11" id="KW-0285">Flavoprotein</keyword>
<dbReference type="CDD" id="cd02811">
    <property type="entry name" value="IDI-2_FMN"/>
    <property type="match status" value="1"/>
</dbReference>
<comment type="subcellular location">
    <subcellularLocation>
        <location evidence="11">Cytoplasm</location>
    </subcellularLocation>
</comment>
<dbReference type="OrthoDB" id="9795032at2"/>
<feature type="binding site" evidence="11">
    <location>
        <position position="92"/>
    </location>
    <ligand>
        <name>FMN</name>
        <dbReference type="ChEBI" id="CHEBI:58210"/>
    </ligand>
</feature>
<feature type="domain" description="FMN-dependent dehydrogenase" evidence="12">
    <location>
        <begin position="163"/>
        <end position="318"/>
    </location>
</feature>
<keyword evidence="4 11" id="KW-0288">FMN</keyword>
<dbReference type="Pfam" id="PF01070">
    <property type="entry name" value="FMN_dh"/>
    <property type="match status" value="1"/>
</dbReference>
<dbReference type="SUPFAM" id="SSF51395">
    <property type="entry name" value="FMN-linked oxidoreductases"/>
    <property type="match status" value="1"/>
</dbReference>
<evidence type="ECO:0000259" key="12">
    <source>
        <dbReference type="Pfam" id="PF01070"/>
    </source>
</evidence>
<comment type="caution">
    <text evidence="11">Lacks conserved residue(s) required for the propagation of feature annotation.</text>
</comment>
<dbReference type="GO" id="GO:0008299">
    <property type="term" value="P:isoprenoid biosynthetic process"/>
    <property type="evidence" value="ECO:0007669"/>
    <property type="project" value="UniProtKB-UniRule"/>
</dbReference>
<dbReference type="PANTHER" id="PTHR43665:SF1">
    <property type="entry name" value="ISOPENTENYL-DIPHOSPHATE DELTA-ISOMERASE"/>
    <property type="match status" value="1"/>
</dbReference>
<feature type="binding site" evidence="11">
    <location>
        <position position="121"/>
    </location>
    <ligand>
        <name>FMN</name>
        <dbReference type="ChEBI" id="CHEBI:58210"/>
    </ligand>
</feature>
<dbReference type="InterPro" id="IPR000262">
    <property type="entry name" value="FMN-dep_DH"/>
</dbReference>
<keyword evidence="2 11" id="KW-0963">Cytoplasm</keyword>
<feature type="binding site" evidence="11">
    <location>
        <begin position="255"/>
        <end position="257"/>
    </location>
    <ligand>
        <name>FMN</name>
        <dbReference type="ChEBI" id="CHEBI:58210"/>
    </ligand>
</feature>
<feature type="binding site" evidence="11">
    <location>
        <position position="152"/>
    </location>
    <ligand>
        <name>Mg(2+)</name>
        <dbReference type="ChEBI" id="CHEBI:18420"/>
    </ligand>
</feature>
<dbReference type="AlphaFoldDB" id="A0A1G8PZD5"/>
<dbReference type="HAMAP" id="MF_00354">
    <property type="entry name" value="Idi_2"/>
    <property type="match status" value="1"/>
</dbReference>
<dbReference type="GO" id="GO:0004452">
    <property type="term" value="F:isopentenyl-diphosphate delta-isomerase activity"/>
    <property type="evidence" value="ECO:0007669"/>
    <property type="project" value="UniProtKB-UniRule"/>
</dbReference>
<dbReference type="NCBIfam" id="TIGR02151">
    <property type="entry name" value="IPP_isom_2"/>
    <property type="match status" value="1"/>
</dbReference>
<dbReference type="RefSeq" id="WP_093191205.1">
    <property type="nucleotide sequence ID" value="NZ_FNEV01000001.1"/>
</dbReference>
<comment type="subunit">
    <text evidence="10 11">Homooctamer. Dimer of tetramers.</text>
</comment>
<reference evidence="14" key="1">
    <citation type="submission" date="2016-10" db="EMBL/GenBank/DDBJ databases">
        <authorList>
            <person name="Varghese N."/>
            <person name="Submissions S."/>
        </authorList>
    </citation>
    <scope>NUCLEOTIDE SEQUENCE [LARGE SCALE GENOMIC DNA]</scope>
    <source>
        <strain evidence="14">DSM 4771</strain>
    </source>
</reference>
<gene>
    <name evidence="11" type="primary">fni</name>
    <name evidence="13" type="ORF">SAMN04490247_0305</name>
</gene>
<dbReference type="GO" id="GO:0016491">
    <property type="term" value="F:oxidoreductase activity"/>
    <property type="evidence" value="ECO:0007669"/>
    <property type="project" value="InterPro"/>
</dbReference>
<name>A0A1G8PZD5_9BACI</name>
<feature type="binding site" evidence="11">
    <location>
        <position position="151"/>
    </location>
    <ligand>
        <name>substrate</name>
    </ligand>
</feature>
<evidence type="ECO:0000256" key="5">
    <source>
        <dbReference type="ARBA" id="ARBA00022723"/>
    </source>
</evidence>
<keyword evidence="6 11" id="KW-0460">Magnesium</keyword>
<keyword evidence="5 11" id="KW-0479">Metal-binding</keyword>
<sequence length="337" mass="37132">MRAERKLDHIRHALTHSEGPIHYFDEVQVVHQSLARLDWDQLDVSARIGELSVSSPLFVNAMTGGGGIKTKEINQSLAKIAREKGIGMAVGSQMSALKDESERETYEIVRKENPEGIIFSNVGSEASAEQAERAVAMLEADALQIHLNIVQELVMPEGDRDFSSRIENIKEIIHRSTVPVIVKEVGFGLSSETIDELKELGCQYVDVGGKGGTNFSRVENERREDRIEGFDPWGIPTPVSILESRSMQHVIASGGIRSGIDGAKALILGAEAFGMAGPMLKALMEGGETALHRKVDLIHDELKAVMMVMNARTVKELQGKPYVLHGETKDWMNQRNI</sequence>
<evidence type="ECO:0000256" key="11">
    <source>
        <dbReference type="HAMAP-Rule" id="MF_00354"/>
    </source>
</evidence>
<evidence type="ECO:0000256" key="4">
    <source>
        <dbReference type="ARBA" id="ARBA00022643"/>
    </source>
</evidence>
<feature type="binding site" evidence="11">
    <location>
        <begin position="5"/>
        <end position="6"/>
    </location>
    <ligand>
        <name>substrate</name>
    </ligand>
</feature>
<comment type="catalytic activity">
    <reaction evidence="11">
        <text>isopentenyl diphosphate = dimethylallyl diphosphate</text>
        <dbReference type="Rhea" id="RHEA:23284"/>
        <dbReference type="ChEBI" id="CHEBI:57623"/>
        <dbReference type="ChEBI" id="CHEBI:128769"/>
        <dbReference type="EC" id="5.3.3.2"/>
    </reaction>
</comment>
<protein>
    <recommendedName>
        <fullName evidence="11">Isopentenyl-diphosphate delta-isomerase</fullName>
        <shortName evidence="11">IPP isomerase</shortName>
        <ecNumber evidence="11">5.3.3.2</ecNumber>
    </recommendedName>
    <alternativeName>
        <fullName evidence="11">Isopentenyl diphosphate:dimethylallyl diphosphate isomerase</fullName>
    </alternativeName>
    <alternativeName>
        <fullName evidence="11">Isopentenyl pyrophosphate isomerase</fullName>
    </alternativeName>
    <alternativeName>
        <fullName evidence="11">Type 2 isopentenyl diphosphate isomerase</fullName>
        <shortName evidence="11">IDI-2</shortName>
    </alternativeName>
</protein>
<evidence type="ECO:0000256" key="8">
    <source>
        <dbReference type="ARBA" id="ARBA00023229"/>
    </source>
</evidence>
<evidence type="ECO:0000256" key="3">
    <source>
        <dbReference type="ARBA" id="ARBA00022630"/>
    </source>
</evidence>
<feature type="binding site" evidence="11">
    <location>
        <begin position="276"/>
        <end position="277"/>
    </location>
    <ligand>
        <name>FMN</name>
        <dbReference type="ChEBI" id="CHEBI:58210"/>
    </ligand>
</feature>
<dbReference type="GO" id="GO:0070402">
    <property type="term" value="F:NADPH binding"/>
    <property type="evidence" value="ECO:0007669"/>
    <property type="project" value="UniProtKB-UniRule"/>
</dbReference>
<accession>A0A1G8PZD5</accession>
<dbReference type="InterPro" id="IPR013785">
    <property type="entry name" value="Aldolase_TIM"/>
</dbReference>
<dbReference type="InterPro" id="IPR011179">
    <property type="entry name" value="IPdP_isomerase"/>
</dbReference>
<evidence type="ECO:0000256" key="7">
    <source>
        <dbReference type="ARBA" id="ARBA00022857"/>
    </source>
</evidence>
<comment type="similarity">
    <text evidence="11">Belongs to the IPP isomerase type 2 family.</text>
</comment>
<dbReference type="GO" id="GO:0005737">
    <property type="term" value="C:cytoplasm"/>
    <property type="evidence" value="ECO:0007669"/>
    <property type="project" value="UniProtKB-SubCell"/>
</dbReference>
<comment type="cofactor">
    <cofactor evidence="1 11">
        <name>FMN</name>
        <dbReference type="ChEBI" id="CHEBI:58210"/>
    </cofactor>
</comment>
<keyword evidence="8 11" id="KW-0414">Isoprene biosynthesis</keyword>
<organism evidence="13 14">
    <name type="scientific">Salimicrobium halophilum</name>
    <dbReference type="NCBI Taxonomy" id="86666"/>
    <lineage>
        <taxon>Bacteria</taxon>
        <taxon>Bacillati</taxon>
        <taxon>Bacillota</taxon>
        <taxon>Bacilli</taxon>
        <taxon>Bacillales</taxon>
        <taxon>Bacillaceae</taxon>
        <taxon>Salimicrobium</taxon>
    </lineage>
</organism>